<accession>A0ABS4T586</accession>
<evidence type="ECO:0000313" key="2">
    <source>
        <dbReference type="Proteomes" id="UP001519331"/>
    </source>
</evidence>
<protein>
    <submittedName>
        <fullName evidence="1">Uncharacterized protein</fullName>
    </submittedName>
</protein>
<organism evidence="1 2">
    <name type="scientific">Nesterenkonia lacusekhoensis</name>
    <dbReference type="NCBI Taxonomy" id="150832"/>
    <lineage>
        <taxon>Bacteria</taxon>
        <taxon>Bacillati</taxon>
        <taxon>Actinomycetota</taxon>
        <taxon>Actinomycetes</taxon>
        <taxon>Micrococcales</taxon>
        <taxon>Micrococcaceae</taxon>
        <taxon>Nesterenkonia</taxon>
    </lineage>
</organism>
<proteinExistence type="predicted"/>
<name>A0ABS4T586_9MICC</name>
<comment type="caution">
    <text evidence="1">The sequence shown here is derived from an EMBL/GenBank/DDBJ whole genome shotgun (WGS) entry which is preliminary data.</text>
</comment>
<evidence type="ECO:0000313" key="1">
    <source>
        <dbReference type="EMBL" id="MBP2319588.1"/>
    </source>
</evidence>
<gene>
    <name evidence="1" type="ORF">JOF45_002671</name>
</gene>
<dbReference type="EMBL" id="JAGINX010000002">
    <property type="protein sequence ID" value="MBP2319588.1"/>
    <property type="molecule type" value="Genomic_DNA"/>
</dbReference>
<dbReference type="RefSeq" id="WP_210051546.1">
    <property type="nucleotide sequence ID" value="NZ_JAGINX010000002.1"/>
</dbReference>
<sequence length="75" mass="8581">MELNSIITPQEQRQISVRAWSLYYLDLAATELAHNDCQVNRRSVAHYTRIALRHGVTDTEVKATIREASRKEGTP</sequence>
<reference evidence="1 2" key="1">
    <citation type="submission" date="2021-03" db="EMBL/GenBank/DDBJ databases">
        <title>Sequencing the genomes of 1000 actinobacteria strains.</title>
        <authorList>
            <person name="Klenk H.-P."/>
        </authorList>
    </citation>
    <scope>NUCLEOTIDE SEQUENCE [LARGE SCALE GENOMIC DNA]</scope>
    <source>
        <strain evidence="1 2">DSM 12544</strain>
    </source>
</reference>
<dbReference type="Proteomes" id="UP001519331">
    <property type="component" value="Unassembled WGS sequence"/>
</dbReference>
<keyword evidence="2" id="KW-1185">Reference proteome</keyword>